<gene>
    <name evidence="3" type="ORF">RHGRI_014306</name>
</gene>
<dbReference type="Proteomes" id="UP000823749">
    <property type="component" value="Chromosome 5"/>
</dbReference>
<keyword evidence="1" id="KW-0560">Oxidoreductase</keyword>
<protein>
    <recommendedName>
        <fullName evidence="2">Lactate/malate dehydrogenase C-terminal domain-containing protein</fullName>
    </recommendedName>
</protein>
<organism evidence="3 4">
    <name type="scientific">Rhododendron griersonianum</name>
    <dbReference type="NCBI Taxonomy" id="479676"/>
    <lineage>
        <taxon>Eukaryota</taxon>
        <taxon>Viridiplantae</taxon>
        <taxon>Streptophyta</taxon>
        <taxon>Embryophyta</taxon>
        <taxon>Tracheophyta</taxon>
        <taxon>Spermatophyta</taxon>
        <taxon>Magnoliopsida</taxon>
        <taxon>eudicotyledons</taxon>
        <taxon>Gunneridae</taxon>
        <taxon>Pentapetalae</taxon>
        <taxon>asterids</taxon>
        <taxon>Ericales</taxon>
        <taxon>Ericaceae</taxon>
        <taxon>Ericoideae</taxon>
        <taxon>Rhodoreae</taxon>
        <taxon>Rhododendron</taxon>
    </lineage>
</organism>
<proteinExistence type="predicted"/>
<comment type="caution">
    <text evidence="3">The sequence shown here is derived from an EMBL/GenBank/DDBJ whole genome shotgun (WGS) entry which is preliminary data.</text>
</comment>
<evidence type="ECO:0000259" key="2">
    <source>
        <dbReference type="Pfam" id="PF02866"/>
    </source>
</evidence>
<dbReference type="GO" id="GO:0016616">
    <property type="term" value="F:oxidoreductase activity, acting on the CH-OH group of donors, NAD or NADP as acceptor"/>
    <property type="evidence" value="ECO:0007669"/>
    <property type="project" value="InterPro"/>
</dbReference>
<dbReference type="Gene3D" id="3.90.110.10">
    <property type="entry name" value="Lactate dehydrogenase/glycoside hydrolase, family 4, C-terminal"/>
    <property type="match status" value="1"/>
</dbReference>
<dbReference type="AlphaFoldDB" id="A0AAV6K972"/>
<evidence type="ECO:0000256" key="1">
    <source>
        <dbReference type="ARBA" id="ARBA00023002"/>
    </source>
</evidence>
<dbReference type="InterPro" id="IPR022383">
    <property type="entry name" value="Lactate/malate_DH_C"/>
</dbReference>
<keyword evidence="4" id="KW-1185">Reference proteome</keyword>
<evidence type="ECO:0000313" key="3">
    <source>
        <dbReference type="EMBL" id="KAG5548900.1"/>
    </source>
</evidence>
<dbReference type="SUPFAM" id="SSF56327">
    <property type="entry name" value="LDH C-terminal domain-like"/>
    <property type="match status" value="1"/>
</dbReference>
<dbReference type="InterPro" id="IPR010945">
    <property type="entry name" value="Malate_DH_type2"/>
</dbReference>
<accession>A0AAV6K972</accession>
<dbReference type="EMBL" id="JACTNZ010000005">
    <property type="protein sequence ID" value="KAG5548900.1"/>
    <property type="molecule type" value="Genomic_DNA"/>
</dbReference>
<feature type="domain" description="Lactate/malate dehydrogenase C-terminal" evidence="2">
    <location>
        <begin position="49"/>
        <end position="116"/>
    </location>
</feature>
<sequence length="125" mass="13857">MVQGKIPEPGEELRPPLTNLVQGPTVLLGLDPDKVLRNFAVWTVCYLISQVPDFLNARINGLPVKEVISNVNWSEEEFSKKVQKRGEVLIQKWGRSSGASTAFSIVDAIRSLVTPTPKAIDFLLE</sequence>
<dbReference type="GO" id="GO:0006108">
    <property type="term" value="P:malate metabolic process"/>
    <property type="evidence" value="ECO:0007669"/>
    <property type="project" value="InterPro"/>
</dbReference>
<dbReference type="Pfam" id="PF02866">
    <property type="entry name" value="Ldh_1_C"/>
    <property type="match status" value="1"/>
</dbReference>
<dbReference type="GO" id="GO:0016615">
    <property type="term" value="F:malate dehydrogenase activity"/>
    <property type="evidence" value="ECO:0007669"/>
    <property type="project" value="InterPro"/>
</dbReference>
<reference evidence="3" key="1">
    <citation type="submission" date="2020-08" db="EMBL/GenBank/DDBJ databases">
        <title>Plant Genome Project.</title>
        <authorList>
            <person name="Zhang R.-G."/>
        </authorList>
    </citation>
    <scope>NUCLEOTIDE SEQUENCE</scope>
    <source>
        <strain evidence="3">WSP0</strain>
        <tissue evidence="3">Leaf</tissue>
    </source>
</reference>
<dbReference type="InterPro" id="IPR015955">
    <property type="entry name" value="Lactate_DH/Glyco_Ohase_4_C"/>
</dbReference>
<evidence type="ECO:0000313" key="4">
    <source>
        <dbReference type="Proteomes" id="UP000823749"/>
    </source>
</evidence>
<name>A0AAV6K972_9ERIC</name>
<dbReference type="PANTHER" id="PTHR23382">
    <property type="entry name" value="MALATE DEHYDROGENASE"/>
    <property type="match status" value="1"/>
</dbReference>